<evidence type="ECO:0000313" key="1">
    <source>
        <dbReference type="EMBL" id="KTS68286.1"/>
    </source>
</evidence>
<organism evidence="1 2">
    <name type="scientific">Pantoea dispersa</name>
    <dbReference type="NCBI Taxonomy" id="59814"/>
    <lineage>
        <taxon>Bacteria</taxon>
        <taxon>Pseudomonadati</taxon>
        <taxon>Pseudomonadota</taxon>
        <taxon>Gammaproteobacteria</taxon>
        <taxon>Enterobacterales</taxon>
        <taxon>Erwiniaceae</taxon>
        <taxon>Pantoea</taxon>
    </lineage>
</organism>
<dbReference type="RefSeq" id="WP_058776621.1">
    <property type="nucleotide sequence ID" value="NZ_JABXGJ010000016.1"/>
</dbReference>
<comment type="caution">
    <text evidence="1">The sequence shown here is derived from an EMBL/GenBank/DDBJ whole genome shotgun (WGS) entry which is preliminary data.</text>
</comment>
<evidence type="ECO:0000313" key="2">
    <source>
        <dbReference type="Proteomes" id="UP000071979"/>
    </source>
</evidence>
<name>A0A8E1RZS8_9GAMM</name>
<reference evidence="1 2" key="1">
    <citation type="journal article" date="2016" name="Front. Microbiol.">
        <title>Genomic Resource of Rice Seed Associated Bacteria.</title>
        <authorList>
            <person name="Midha S."/>
            <person name="Bansal K."/>
            <person name="Sharma S."/>
            <person name="Kumar N."/>
            <person name="Patil P.P."/>
            <person name="Chaudhry V."/>
            <person name="Patil P.B."/>
        </authorList>
    </citation>
    <scope>NUCLEOTIDE SEQUENCE [LARGE SCALE GENOMIC DNA]</scope>
    <source>
        <strain evidence="1 2">SA3</strain>
    </source>
</reference>
<dbReference type="AlphaFoldDB" id="A0A8E1RZS8"/>
<dbReference type="Proteomes" id="UP000071979">
    <property type="component" value="Unassembled WGS sequence"/>
</dbReference>
<dbReference type="EMBL" id="LDSE01000015">
    <property type="protein sequence ID" value="KTS68286.1"/>
    <property type="molecule type" value="Genomic_DNA"/>
</dbReference>
<gene>
    <name evidence="1" type="ORF">SA3R_08005</name>
</gene>
<proteinExistence type="predicted"/>
<protein>
    <submittedName>
        <fullName evidence="1">Uncharacterized protein</fullName>
    </submittedName>
</protein>
<sequence>MYMRLDVFAELLGVLPGELLHAARTGGLLDGMPLPRRRQVRGAAVMFDHAEAMAFAVSWRARTPEPAPAPSGAPLVALDAAAEEAGIAPLALWQAVKTGKKLRGVAPPAAEKSDHGQLLFEPAAVAQFAQRYRSALKKSE</sequence>
<accession>A0A8E1RZS8</accession>